<keyword evidence="5" id="KW-0572">Peptidoglycan-anchor</keyword>
<evidence type="ECO:0000256" key="2">
    <source>
        <dbReference type="ARBA" id="ARBA00022525"/>
    </source>
</evidence>
<reference evidence="9 10" key="1">
    <citation type="journal article" date="2018" name="Front. Microbiol.">
        <title>Comparative Genomics of the Herbivore Gut Symbiont Lactobacillus reuteri Reveals Genetic Diversity and Lifestyle Adaptation.</title>
        <authorList>
            <person name="Zhao J."/>
        </authorList>
    </citation>
    <scope>NUCLEOTIDE SEQUENCE [LARGE SCALE GENOMIC DNA]</scope>
    <source>
        <strain evidence="9 10">LR12</strain>
    </source>
</reference>
<dbReference type="Pfam" id="PF17965">
    <property type="entry name" value="MucBP_2"/>
    <property type="match status" value="3"/>
</dbReference>
<feature type="compositionally biased region" description="Low complexity" evidence="6">
    <location>
        <begin position="1382"/>
        <end position="1417"/>
    </location>
</feature>
<evidence type="ECO:0000259" key="8">
    <source>
        <dbReference type="PROSITE" id="PS50847"/>
    </source>
</evidence>
<feature type="region of interest" description="Disordered" evidence="6">
    <location>
        <begin position="536"/>
        <end position="556"/>
    </location>
</feature>
<feature type="domain" description="Gram-positive cocci surface proteins LPxTG" evidence="8">
    <location>
        <begin position="1479"/>
        <end position="1514"/>
    </location>
</feature>
<evidence type="ECO:0000313" key="10">
    <source>
        <dbReference type="Proteomes" id="UP000245866"/>
    </source>
</evidence>
<sequence>MSNRALSSSLILAASATPSGATQTETPAPNKGYSVTNATAAYAKGYNANNVPLDPDPTHRTVNSYVVTNSASPDQLGENDKKGLGNRYAYSVSEADVNGTGLPTKLYFMKFNGDNELVKTIPIPTDATGGTSYKIDDYAQVIVSNTATGSKAFSLQKLTDDNNWFTPIYSTLNNQVDKGGGKSQNLAIPEWVAETTTYRDESGKKLRDDYVQYGWQGSDYTTRPVDIEGYDVRATSVYVAGEYDQDIPASQKNGTLVVGTPYQKGDVVRRTTTYRRGTLYTQVTIIDDKGTVEYRAWFTYAKAPGTFSETGTTDKNRVAADLPPVDYDFVTNPNHYTILDPTKMTLNSADEASRESAGQAGQIVFQQLRFKYTNPADHDAIMGNNGSANQTGNEDYSNPQKSSDYTILPYETNTYGTYDTGRTFTVSNPVKFPSLVNYVYWTQKATITYIDDTTGQILHVDDINGRIGTNSLYRPTSKDFSGNSKIGQDKSRTTKTISDYEKEGYVLVSNNYPADGAKFTDDNQVQNFEIHFAQGVQPVTPDTPTPDVPKNTPENAQPNALKKEVTLTVHYVNSDGTTFTGKIPENAKQTLTFKGTAYVNKVTGELVNAKRDANGQWIVDKDNKDTPTITWTPGSGRFNYVHSPEETGYYVDSVSPDDYEDGINVDPEPYNITKDSKNIEVTVTYLPYTKVVNKQDVNASQIVKYVDEQGNELRPAKNQTFQFVYSGDTVNRDTNVLISKGLWNENIHNFDPQEVPVIDGYVAVKGYTRDDNDNVVAGGFTTTPEATEARRNRTYIVVYKKVGSIVPQDPNGNPIPDPSNPGQNVPNVPYTNDPIDPTKVTPDEPTPTIPGYTPSANTVTPPDPTKDTPVVYTKNVEEKAKVQYIDLDENNRVMSESNTLTGKAGETINYSTADSIADYEKKGYVLVNDGFSDNPVFDNVDGNEQIFKVTFRHGRIPVGPDTPDKHGVDPSEVAKNVKETVHYVGAGDKTPADNVQTSKWTRTVTVDAVTGNVVADGQYTTDWSIAKGEKSVYDQVDTPVVEGYHADKRQVNATAVTQNDIEVTVTYTPNGKIIPVDPSGKPIPDVPTPQYPTDPTDPTKVTPDEPVPEIPGYTPSVPTVTPTDPGKDTPVPYNPVTPVVNDQNAVVNYVDQDNNNAQIATSGNLTGKAGSAIDYSTAATIKQLEDQGYVLVSDGFPTGAVFDNDDNTTQTYTVVLKHGTTTFKPDKPGTPGEPINPNYPDGPKVTNEDVDYLKDVKFTVHYVGAGAKNPADNVQNAQWTRSITVDNVTGKIISSTEWVSNKASYNDVRTPVVEGYHADRAQVDGTTVTMEDQEVTVTYAPNGKIIPVDPNGNPIPNVPTPQYPTDPTDPTKVVPNEPVPTVPGYTPDVPTVTPTNPGEDTPVTYTPETPVVPTTPGDNGGDNGNHTPSTPTDENNVTPEVPGTSTTPESKVDVPSQNGNKTSNQNTNTQPSKQSAKALPQTGNERLKYEGLLGVLALGFAGLLTLGKKRRKEK</sequence>
<name>A0A317GKF8_LIMRT</name>
<keyword evidence="3 7" id="KW-0732">Signal</keyword>
<evidence type="ECO:0000256" key="5">
    <source>
        <dbReference type="ARBA" id="ARBA00023088"/>
    </source>
</evidence>
<feature type="compositionally biased region" description="Polar residues" evidence="6">
    <location>
        <begin position="384"/>
        <end position="403"/>
    </location>
</feature>
<feature type="signal peptide" evidence="7">
    <location>
        <begin position="1"/>
        <end position="21"/>
    </location>
</feature>
<dbReference type="InterPro" id="IPR019931">
    <property type="entry name" value="LPXTG_anchor"/>
</dbReference>
<dbReference type="Pfam" id="PF17966">
    <property type="entry name" value="Muc_B2"/>
    <property type="match status" value="4"/>
</dbReference>
<dbReference type="Pfam" id="PF06458">
    <property type="entry name" value="MucBP"/>
    <property type="match status" value="1"/>
</dbReference>
<organism evidence="9 10">
    <name type="scientific">Limosilactobacillus reuteri</name>
    <name type="common">Lactobacillus reuteri</name>
    <dbReference type="NCBI Taxonomy" id="1598"/>
    <lineage>
        <taxon>Bacteria</taxon>
        <taxon>Bacillati</taxon>
        <taxon>Bacillota</taxon>
        <taxon>Bacilli</taxon>
        <taxon>Lactobacillales</taxon>
        <taxon>Lactobacillaceae</taxon>
        <taxon>Limosilactobacillus</taxon>
    </lineage>
</organism>
<proteinExistence type="predicted"/>
<dbReference type="InterPro" id="IPR009459">
    <property type="entry name" value="MucBP_dom"/>
</dbReference>
<evidence type="ECO:0000256" key="6">
    <source>
        <dbReference type="SAM" id="MobiDB-lite"/>
    </source>
</evidence>
<feature type="region of interest" description="Disordered" evidence="6">
    <location>
        <begin position="1224"/>
        <end position="1243"/>
    </location>
</feature>
<feature type="chain" id="PRO_5016245369" description="Gram-positive cocci surface proteins LPxTG domain-containing protein" evidence="7">
    <location>
        <begin position="22"/>
        <end position="1514"/>
    </location>
</feature>
<gene>
    <name evidence="9" type="ORF">DKZ23_00415</name>
</gene>
<dbReference type="InterPro" id="IPR041558">
    <property type="entry name" value="MucBP_2"/>
</dbReference>
<evidence type="ECO:0000256" key="3">
    <source>
        <dbReference type="ARBA" id="ARBA00022729"/>
    </source>
</evidence>
<dbReference type="EMBL" id="QGHS01000002">
    <property type="protein sequence ID" value="PWT49581.1"/>
    <property type="molecule type" value="Genomic_DNA"/>
</dbReference>
<dbReference type="Gene3D" id="3.10.20.470">
    <property type="match status" value="3"/>
</dbReference>
<dbReference type="InterPro" id="IPR041495">
    <property type="entry name" value="Mub_B2"/>
</dbReference>
<feature type="region of interest" description="Disordered" evidence="6">
    <location>
        <begin position="1073"/>
        <end position="1119"/>
    </location>
</feature>
<evidence type="ECO:0000256" key="4">
    <source>
        <dbReference type="ARBA" id="ARBA00022737"/>
    </source>
</evidence>
<keyword evidence="1" id="KW-0134">Cell wall</keyword>
<comment type="caution">
    <text evidence="9">The sequence shown here is derived from an EMBL/GenBank/DDBJ whole genome shotgun (WGS) entry which is preliminary data.</text>
</comment>
<evidence type="ECO:0000256" key="7">
    <source>
        <dbReference type="SAM" id="SignalP"/>
    </source>
</evidence>
<dbReference type="Proteomes" id="UP000245866">
    <property type="component" value="Unassembled WGS sequence"/>
</dbReference>
<keyword evidence="2" id="KW-0964">Secreted</keyword>
<protein>
    <recommendedName>
        <fullName evidence="8">Gram-positive cocci surface proteins LPxTG domain-containing protein</fullName>
    </recommendedName>
</protein>
<evidence type="ECO:0000256" key="1">
    <source>
        <dbReference type="ARBA" id="ARBA00022512"/>
    </source>
</evidence>
<feature type="compositionally biased region" description="Polar residues" evidence="6">
    <location>
        <begin position="1429"/>
        <end position="1475"/>
    </location>
</feature>
<evidence type="ECO:0000313" key="9">
    <source>
        <dbReference type="EMBL" id="PWT49581.1"/>
    </source>
</evidence>
<feature type="region of interest" description="Disordered" evidence="6">
    <location>
        <begin position="379"/>
        <end position="403"/>
    </location>
</feature>
<dbReference type="Gene3D" id="2.60.40.4300">
    <property type="match status" value="4"/>
</dbReference>
<accession>A0A317GKF8</accession>
<dbReference type="RefSeq" id="WP_134906570.1">
    <property type="nucleotide sequence ID" value="NZ_JAJAOX010000112.1"/>
</dbReference>
<feature type="compositionally biased region" description="Polar residues" evidence="6">
    <location>
        <begin position="820"/>
        <end position="830"/>
    </location>
</feature>
<feature type="region of interest" description="Disordered" evidence="6">
    <location>
        <begin position="1342"/>
        <end position="1483"/>
    </location>
</feature>
<dbReference type="PROSITE" id="PS50847">
    <property type="entry name" value="GRAM_POS_ANCHORING"/>
    <property type="match status" value="1"/>
</dbReference>
<dbReference type="Pfam" id="PF00746">
    <property type="entry name" value="Gram_pos_anchor"/>
    <property type="match status" value="1"/>
</dbReference>
<keyword evidence="4" id="KW-0677">Repeat</keyword>
<feature type="region of interest" description="Disordered" evidence="6">
    <location>
        <begin position="806"/>
        <end position="869"/>
    </location>
</feature>